<keyword evidence="1" id="KW-0472">Membrane</keyword>
<feature type="transmembrane region" description="Helical" evidence="1">
    <location>
        <begin position="51"/>
        <end position="73"/>
    </location>
</feature>
<proteinExistence type="predicted"/>
<dbReference type="PATRIC" id="fig|796944.3.peg.1752"/>
<dbReference type="Proteomes" id="UP000003527">
    <property type="component" value="Unassembled WGS sequence"/>
</dbReference>
<gene>
    <name evidence="2" type="ORF">HMPREF9624_01019</name>
</gene>
<evidence type="ECO:0000256" key="1">
    <source>
        <dbReference type="SAM" id="Phobius"/>
    </source>
</evidence>
<evidence type="ECO:0000313" key="3">
    <source>
        <dbReference type="Proteomes" id="UP000003527"/>
    </source>
</evidence>
<feature type="transmembrane region" description="Helical" evidence="1">
    <location>
        <begin position="12"/>
        <end position="30"/>
    </location>
</feature>
<protein>
    <submittedName>
        <fullName evidence="2">Uncharacterized protein</fullName>
    </submittedName>
</protein>
<comment type="caution">
    <text evidence="2">The sequence shown here is derived from an EMBL/GenBank/DDBJ whole genome shotgun (WGS) entry which is preliminary data.</text>
</comment>
<feature type="transmembrane region" description="Helical" evidence="1">
    <location>
        <begin position="112"/>
        <end position="128"/>
    </location>
</feature>
<dbReference type="HOGENOM" id="CLU_1616168_0_0_9"/>
<evidence type="ECO:0000313" key="2">
    <source>
        <dbReference type="EMBL" id="EHL10872.1"/>
    </source>
</evidence>
<dbReference type="AlphaFoldDB" id="G9WVT5"/>
<name>G9WVT5_9FIRM</name>
<sequence>MITFVVSGLWHGASLTFVFWGFIHGAYQLLEDFIAPYVERIITKLKINTTVFSWKLLRILKTFILVDIAWIFFRADRISSAFYILKKSLDLDNIGLILNDGLYQMGLDTKNMNILLFSILILALVSYMKEKGKNLYSWLSSQNLAFRYAVYWGAVVLILFSLDITGQEFIYFQF</sequence>
<keyword evidence="1" id="KW-0812">Transmembrane</keyword>
<reference evidence="2 3" key="1">
    <citation type="submission" date="2011-08" db="EMBL/GenBank/DDBJ databases">
        <title>The Genome Sequence of Oribacterium sp. ACB7.</title>
        <authorList>
            <consortium name="The Broad Institute Genome Sequencing Platform"/>
            <person name="Earl A."/>
            <person name="Ward D."/>
            <person name="Feldgarden M."/>
            <person name="Gevers D."/>
            <person name="Sizova M."/>
            <person name="Hazen A."/>
            <person name="Epstein S."/>
            <person name="Young S.K."/>
            <person name="Zeng Q."/>
            <person name="Gargeya S."/>
            <person name="Fitzgerald M."/>
            <person name="Haas B."/>
            <person name="Abouelleil A."/>
            <person name="Alvarado L."/>
            <person name="Arachchi H.M."/>
            <person name="Berlin A."/>
            <person name="Brown A."/>
            <person name="Chapman S.B."/>
            <person name="Chen Z."/>
            <person name="Dunbar C."/>
            <person name="Freedman E."/>
            <person name="Gearin G."/>
            <person name="Gellesch M."/>
            <person name="Goldberg J."/>
            <person name="Griggs A."/>
            <person name="Gujja S."/>
            <person name="Heiman D."/>
            <person name="Howarth C."/>
            <person name="Larson L."/>
            <person name="Lui A."/>
            <person name="MacDonald P.J.P."/>
            <person name="Montmayeur A."/>
            <person name="Murphy C."/>
            <person name="Neiman D."/>
            <person name="Pearson M."/>
            <person name="Priest M."/>
            <person name="Roberts A."/>
            <person name="Saif S."/>
            <person name="Shea T."/>
            <person name="Shenoy N."/>
            <person name="Sisk P."/>
            <person name="Stolte C."/>
            <person name="Sykes S."/>
            <person name="Wortman J."/>
            <person name="Nusbaum C."/>
            <person name="Birren B."/>
        </authorList>
    </citation>
    <scope>NUCLEOTIDE SEQUENCE [LARGE SCALE GENOMIC DNA]</scope>
    <source>
        <strain evidence="2 3">ACB7</strain>
    </source>
</reference>
<accession>G9WVT5</accession>
<keyword evidence="3" id="KW-1185">Reference proteome</keyword>
<feature type="transmembrane region" description="Helical" evidence="1">
    <location>
        <begin position="149"/>
        <end position="172"/>
    </location>
</feature>
<keyword evidence="1" id="KW-1133">Transmembrane helix</keyword>
<organism evidence="2 3">
    <name type="scientific">Oribacterium asaccharolyticum ACB7</name>
    <dbReference type="NCBI Taxonomy" id="796944"/>
    <lineage>
        <taxon>Bacteria</taxon>
        <taxon>Bacillati</taxon>
        <taxon>Bacillota</taxon>
        <taxon>Clostridia</taxon>
        <taxon>Lachnospirales</taxon>
        <taxon>Lachnospiraceae</taxon>
        <taxon>Oribacterium</taxon>
    </lineage>
</organism>
<dbReference type="EMBL" id="AFZD01000018">
    <property type="protein sequence ID" value="EHL10872.1"/>
    <property type="molecule type" value="Genomic_DNA"/>
</dbReference>